<accession>A0A562SJA8</accession>
<gene>
    <name evidence="1" type="ORF">IQ13_2377</name>
</gene>
<dbReference type="InterPro" id="IPR019734">
    <property type="entry name" value="TPR_rpt"/>
</dbReference>
<dbReference type="PROSITE" id="PS51257">
    <property type="entry name" value="PROKAR_LIPOPROTEIN"/>
    <property type="match status" value="1"/>
</dbReference>
<dbReference type="InterPro" id="IPR011990">
    <property type="entry name" value="TPR-like_helical_dom_sf"/>
</dbReference>
<dbReference type="Pfam" id="PF13181">
    <property type="entry name" value="TPR_8"/>
    <property type="match status" value="1"/>
</dbReference>
<name>A0A562SJA8_9BACT</name>
<dbReference type="AlphaFoldDB" id="A0A562SJA8"/>
<dbReference type="Proteomes" id="UP000316167">
    <property type="component" value="Unassembled WGS sequence"/>
</dbReference>
<sequence>MFKQFVVILSAAVFFAGCTNEKAPVAEEQRITAALQKSAEHKSDLTIIDEDILFWSNRLAVKTDDHNAKTKLASLYSKRFQYSGNIHDVHKSDSLYTVANQLQKHFSSGIYRSLAANCVTQHRFQQADKYLDTALQMGDDKYLTALQRFDVKLELGQYKQAEQLLTSLPQKNNFDYYTRAAKFEDHRGNADASIAYMEQAYADVIESKNEHLLLWVKTNLADMYGHNNRVAEAYKLYNEVLATDPAYYHAWKGIAWIAFSQDKNTRLAKNILYWLQAHHPIPDYDLMLSEIAAYENDHQEKNIRLALFIDQVTQPIYGDMYNKYLFAIMSDERNDATTALQIAHKEILNRPTPQSYDLLAWSLYKNGQVNEATRIANDRIVNKTFEPDALYHIGVIYKQAGNKKMAKRYLNEALESSFELGPLVTNEIKEELKTL</sequence>
<dbReference type="EMBL" id="VLLE01000004">
    <property type="protein sequence ID" value="TWI81359.1"/>
    <property type="molecule type" value="Genomic_DNA"/>
</dbReference>
<dbReference type="SMART" id="SM00028">
    <property type="entry name" value="TPR"/>
    <property type="match status" value="3"/>
</dbReference>
<keyword evidence="2" id="KW-1185">Reference proteome</keyword>
<comment type="caution">
    <text evidence="1">The sequence shown here is derived from an EMBL/GenBank/DDBJ whole genome shotgun (WGS) entry which is preliminary data.</text>
</comment>
<dbReference type="RefSeq" id="WP_144886557.1">
    <property type="nucleotide sequence ID" value="NZ_VLLE01000004.1"/>
</dbReference>
<proteinExistence type="predicted"/>
<dbReference type="Gene3D" id="1.25.40.10">
    <property type="entry name" value="Tetratricopeptide repeat domain"/>
    <property type="match status" value="2"/>
</dbReference>
<dbReference type="SUPFAM" id="SSF48452">
    <property type="entry name" value="TPR-like"/>
    <property type="match status" value="2"/>
</dbReference>
<evidence type="ECO:0000313" key="1">
    <source>
        <dbReference type="EMBL" id="TWI81359.1"/>
    </source>
</evidence>
<organism evidence="1 2">
    <name type="scientific">Lacibacter cauensis</name>
    <dbReference type="NCBI Taxonomy" id="510947"/>
    <lineage>
        <taxon>Bacteria</taxon>
        <taxon>Pseudomonadati</taxon>
        <taxon>Bacteroidota</taxon>
        <taxon>Chitinophagia</taxon>
        <taxon>Chitinophagales</taxon>
        <taxon>Chitinophagaceae</taxon>
        <taxon>Lacibacter</taxon>
    </lineage>
</organism>
<protein>
    <submittedName>
        <fullName evidence="1">Tetratricopeptide repeat protein</fullName>
    </submittedName>
</protein>
<reference evidence="1 2" key="1">
    <citation type="journal article" date="2015" name="Stand. Genomic Sci.">
        <title>Genomic Encyclopedia of Bacterial and Archaeal Type Strains, Phase III: the genomes of soil and plant-associated and newly described type strains.</title>
        <authorList>
            <person name="Whitman W.B."/>
            <person name="Woyke T."/>
            <person name="Klenk H.P."/>
            <person name="Zhou Y."/>
            <person name="Lilburn T.G."/>
            <person name="Beck B.J."/>
            <person name="De Vos P."/>
            <person name="Vandamme P."/>
            <person name="Eisen J.A."/>
            <person name="Garrity G."/>
            <person name="Hugenholtz P."/>
            <person name="Kyrpides N.C."/>
        </authorList>
    </citation>
    <scope>NUCLEOTIDE SEQUENCE [LARGE SCALE GENOMIC DNA]</scope>
    <source>
        <strain evidence="1 2">CGMCC 1.7271</strain>
    </source>
</reference>
<evidence type="ECO:0000313" key="2">
    <source>
        <dbReference type="Proteomes" id="UP000316167"/>
    </source>
</evidence>
<dbReference type="OrthoDB" id="1399920at2"/>